<evidence type="ECO:0000259" key="1">
    <source>
        <dbReference type="Pfam" id="PF25873"/>
    </source>
</evidence>
<name>A0A3B0VIX9_9ZZZZ</name>
<dbReference type="Pfam" id="PF25873">
    <property type="entry name" value="WHD_MalT"/>
    <property type="match status" value="1"/>
</dbReference>
<dbReference type="InterPro" id="IPR059106">
    <property type="entry name" value="WHD_MalT"/>
</dbReference>
<proteinExistence type="predicted"/>
<dbReference type="AlphaFoldDB" id="A0A3B0VIX9"/>
<feature type="non-terminal residue" evidence="2">
    <location>
        <position position="468"/>
    </location>
</feature>
<protein>
    <submittedName>
        <fullName evidence="2">Transcriptional activator of maltose regulon, MalT</fullName>
    </submittedName>
</protein>
<dbReference type="Gene3D" id="3.40.50.300">
    <property type="entry name" value="P-loop containing nucleotide triphosphate hydrolases"/>
    <property type="match status" value="1"/>
</dbReference>
<organism evidence="2">
    <name type="scientific">hydrothermal vent metagenome</name>
    <dbReference type="NCBI Taxonomy" id="652676"/>
    <lineage>
        <taxon>unclassified sequences</taxon>
        <taxon>metagenomes</taxon>
        <taxon>ecological metagenomes</taxon>
    </lineage>
</organism>
<dbReference type="InterPro" id="IPR027417">
    <property type="entry name" value="P-loop_NTPase"/>
</dbReference>
<accession>A0A3B0VIX9</accession>
<dbReference type="EMBL" id="UOEY01000028">
    <property type="protein sequence ID" value="VAW36759.1"/>
    <property type="molecule type" value="Genomic_DNA"/>
</dbReference>
<feature type="domain" description="MalT-like winged helix" evidence="1">
    <location>
        <begin position="275"/>
        <end position="353"/>
    </location>
</feature>
<dbReference type="SUPFAM" id="SSF52540">
    <property type="entry name" value="P-loop containing nucleoside triphosphate hydrolases"/>
    <property type="match status" value="1"/>
</dbReference>
<reference evidence="2" key="1">
    <citation type="submission" date="2018-06" db="EMBL/GenBank/DDBJ databases">
        <authorList>
            <person name="Zhirakovskaya E."/>
        </authorList>
    </citation>
    <scope>NUCLEOTIDE SEQUENCE</scope>
</reference>
<gene>
    <name evidence="2" type="ORF">MNBD_DELTA04-1449</name>
</gene>
<sequence>MFQPEQFRSRIPADKFYPPRVDTSPFLYRQRVVDQLLLQGGSQTPNIIIEAQAGQGKTTIIKQFLDRTEANAVWYQVGPEDADPAFFLQAILAGINTRLPAFPSAATAQLMAESDFVLFSLRKRINLLLHDLDLEDDLYFVFDDLHYLAPHQASLLVVNSLLEVAPSRLHFILSSRESLPLPSGRLTSRNRNLLCLGNRDLAMNEGEVTDFFQQVLHLDVSRDIIKTVTRTTDGWVMGVLLLGLQMERQHDKKSHPRLDRDEGDNQREIQQFFRDEILSALGPRLHRPLLLLSLLEVIPVDLAVEVTGVEDIGVDLCELVRRNIFFRHLDPDNTLFGLHHLFRQFLREKAAAELRPGTIRQTYQQAGRFYLQRERPARALRYLLQAGDYDAVEAVMKDRGMSFMVTNRTATLTAILDRIPAPLLPQYGWATFYAALAYMDSAPGRVLPLLDQALAVFAARQDRLGELL</sequence>
<evidence type="ECO:0000313" key="2">
    <source>
        <dbReference type="EMBL" id="VAW36759.1"/>
    </source>
</evidence>